<dbReference type="PROSITE" id="PS00893">
    <property type="entry name" value="NUDIX_BOX"/>
    <property type="match status" value="1"/>
</dbReference>
<organism evidence="3 4">
    <name type="scientific">Candidatus Microsaccharimonas sossegonensis</name>
    <dbReference type="NCBI Taxonomy" id="2506948"/>
    <lineage>
        <taxon>Bacteria</taxon>
        <taxon>Candidatus Saccharimonadota</taxon>
        <taxon>Candidatus Saccharimonadia</taxon>
        <taxon>Candidatus Saccharimonadales</taxon>
        <taxon>Candidatus Saccharimonadaceae</taxon>
        <taxon>Candidatus Microsaccharimonas</taxon>
    </lineage>
</organism>
<feature type="domain" description="Nudix hydrolase" evidence="2">
    <location>
        <begin position="26"/>
        <end position="166"/>
    </location>
</feature>
<reference evidence="3" key="1">
    <citation type="submission" date="2019-01" db="EMBL/GenBank/DDBJ databases">
        <title>Genomic signatures and co-occurrence patterns of the ultra-small Saccharimodia (Patescibacteria phylum) suggest a symbiotic lifestyle.</title>
        <authorList>
            <person name="Lemos L."/>
            <person name="Medeiros J."/>
            <person name="Andreote F."/>
            <person name="Fernandes G."/>
            <person name="Varani A."/>
            <person name="Oliveira G."/>
            <person name="Pylro V."/>
        </authorList>
    </citation>
    <scope>NUCLEOTIDE SEQUENCE [LARGE SCALE GENOMIC DNA]</scope>
    <source>
        <strain evidence="3">AMD02</strain>
    </source>
</reference>
<evidence type="ECO:0000259" key="2">
    <source>
        <dbReference type="PROSITE" id="PS51462"/>
    </source>
</evidence>
<proteinExistence type="predicted"/>
<dbReference type="GO" id="GO:0009240">
    <property type="term" value="P:isopentenyl diphosphate biosynthetic process"/>
    <property type="evidence" value="ECO:0007669"/>
    <property type="project" value="TreeGrafter"/>
</dbReference>
<dbReference type="AlphaFoldDB" id="A0A4Q0AGW6"/>
<keyword evidence="4" id="KW-1185">Reference proteome</keyword>
<dbReference type="PANTHER" id="PTHR10885:SF20">
    <property type="entry name" value="NUDIX HYDROLASE DOMAIN-CONTAINING PROTEIN"/>
    <property type="match status" value="1"/>
</dbReference>
<dbReference type="InterPro" id="IPR000086">
    <property type="entry name" value="NUDIX_hydrolase_dom"/>
</dbReference>
<dbReference type="Pfam" id="PF00293">
    <property type="entry name" value="NUDIX"/>
    <property type="match status" value="1"/>
</dbReference>
<gene>
    <name evidence="3" type="ORF">EOT05_00470</name>
</gene>
<evidence type="ECO:0000313" key="3">
    <source>
        <dbReference type="EMBL" id="RWZ78230.1"/>
    </source>
</evidence>
<dbReference type="SUPFAM" id="SSF55811">
    <property type="entry name" value="Nudix"/>
    <property type="match status" value="1"/>
</dbReference>
<dbReference type="CDD" id="cd04692">
    <property type="entry name" value="NUDIX_Hydrolase"/>
    <property type="match status" value="1"/>
</dbReference>
<dbReference type="InterPro" id="IPR015797">
    <property type="entry name" value="NUDIX_hydrolase-like_dom_sf"/>
</dbReference>
<evidence type="ECO:0000313" key="4">
    <source>
        <dbReference type="Proteomes" id="UP000289257"/>
    </source>
</evidence>
<dbReference type="GO" id="GO:0005737">
    <property type="term" value="C:cytoplasm"/>
    <property type="evidence" value="ECO:0007669"/>
    <property type="project" value="TreeGrafter"/>
</dbReference>
<name>A0A4Q0AGW6_9BACT</name>
<comment type="caution">
    <text evidence="3">The sequence shown here is derived from an EMBL/GenBank/DDBJ whole genome shotgun (WGS) entry which is preliminary data.</text>
</comment>
<protein>
    <submittedName>
        <fullName evidence="3">NUDIX domain-containing protein</fullName>
    </submittedName>
</protein>
<dbReference type="InterPro" id="IPR020084">
    <property type="entry name" value="NUDIX_hydrolase_CS"/>
</dbReference>
<dbReference type="Proteomes" id="UP000289257">
    <property type="component" value="Unassembled WGS sequence"/>
</dbReference>
<evidence type="ECO:0000256" key="1">
    <source>
        <dbReference type="ARBA" id="ARBA00022801"/>
    </source>
</evidence>
<dbReference type="GO" id="GO:0016787">
    <property type="term" value="F:hydrolase activity"/>
    <property type="evidence" value="ECO:0007669"/>
    <property type="project" value="UniProtKB-KW"/>
</dbReference>
<dbReference type="Gene3D" id="3.90.79.10">
    <property type="entry name" value="Nucleoside Triphosphate Pyrophosphohydrolase"/>
    <property type="match status" value="1"/>
</dbReference>
<accession>A0A4Q0AGW6</accession>
<keyword evidence="1" id="KW-0378">Hydrolase</keyword>
<dbReference type="GO" id="GO:0004452">
    <property type="term" value="F:isopentenyl-diphosphate delta-isomerase activity"/>
    <property type="evidence" value="ECO:0007669"/>
    <property type="project" value="TreeGrafter"/>
</dbReference>
<dbReference type="EMBL" id="SCKX01000001">
    <property type="protein sequence ID" value="RWZ78230.1"/>
    <property type="molecule type" value="Genomic_DNA"/>
</dbReference>
<dbReference type="PANTHER" id="PTHR10885">
    <property type="entry name" value="ISOPENTENYL-DIPHOSPHATE DELTA-ISOMERASE"/>
    <property type="match status" value="1"/>
</dbReference>
<sequence length="172" mass="19355">MFIKILNDQNEEIGCISREYVVPMGLRHQIGRVIIYSRNNQSVLLQQRSLNKSTMPGAWDTSSSGHVDAHEDAFEGAIRELKEEIGVYASGLELQYVGEYSTYEKLDDGVLNRQTVIYALLIDDPAEISFTVDPIELETIDWIEISKIDDLGDKVTKGAKQALSIFSDWIKG</sequence>
<dbReference type="PROSITE" id="PS51462">
    <property type="entry name" value="NUDIX"/>
    <property type="match status" value="1"/>
</dbReference>